<name>A0A822XQ08_NELNU</name>
<proteinExistence type="predicted"/>
<keyword evidence="2" id="KW-1185">Reference proteome</keyword>
<dbReference type="EMBL" id="DUZY01000001">
    <property type="protein sequence ID" value="DAD21016.1"/>
    <property type="molecule type" value="Genomic_DNA"/>
</dbReference>
<comment type="caution">
    <text evidence="1">The sequence shown here is derived from an EMBL/GenBank/DDBJ whole genome shotgun (WGS) entry which is preliminary data.</text>
</comment>
<organism evidence="1 2">
    <name type="scientific">Nelumbo nucifera</name>
    <name type="common">Sacred lotus</name>
    <dbReference type="NCBI Taxonomy" id="4432"/>
    <lineage>
        <taxon>Eukaryota</taxon>
        <taxon>Viridiplantae</taxon>
        <taxon>Streptophyta</taxon>
        <taxon>Embryophyta</taxon>
        <taxon>Tracheophyta</taxon>
        <taxon>Spermatophyta</taxon>
        <taxon>Magnoliopsida</taxon>
        <taxon>Proteales</taxon>
        <taxon>Nelumbonaceae</taxon>
        <taxon>Nelumbo</taxon>
    </lineage>
</organism>
<reference evidence="1 2" key="1">
    <citation type="journal article" date="2020" name="Mol. Biol. Evol.">
        <title>Distinct Expression and Methylation Patterns for Genes with Different Fates following a Single Whole-Genome Duplication in Flowering Plants.</title>
        <authorList>
            <person name="Shi T."/>
            <person name="Rahmani R.S."/>
            <person name="Gugger P.F."/>
            <person name="Wang M."/>
            <person name="Li H."/>
            <person name="Zhang Y."/>
            <person name="Li Z."/>
            <person name="Wang Q."/>
            <person name="Van de Peer Y."/>
            <person name="Marchal K."/>
            <person name="Chen J."/>
        </authorList>
    </citation>
    <scope>NUCLEOTIDE SEQUENCE [LARGE SCALE GENOMIC DNA]</scope>
    <source>
        <tissue evidence="1">Leaf</tissue>
    </source>
</reference>
<protein>
    <submittedName>
        <fullName evidence="1">Uncharacterized protein</fullName>
    </submittedName>
</protein>
<dbReference type="Proteomes" id="UP000607653">
    <property type="component" value="Unassembled WGS sequence"/>
</dbReference>
<sequence length="40" mass="4530">MMDDDGMASVYIIRHVWKETIAVGSAFSGRWGIKKTESQK</sequence>
<evidence type="ECO:0000313" key="1">
    <source>
        <dbReference type="EMBL" id="DAD21016.1"/>
    </source>
</evidence>
<dbReference type="AlphaFoldDB" id="A0A822XQ08"/>
<gene>
    <name evidence="1" type="ORF">HUJ06_022479</name>
</gene>
<accession>A0A822XQ08</accession>
<evidence type="ECO:0000313" key="2">
    <source>
        <dbReference type="Proteomes" id="UP000607653"/>
    </source>
</evidence>